<dbReference type="EMBL" id="JAMKOV010000021">
    <property type="protein sequence ID" value="KAI8036256.1"/>
    <property type="molecule type" value="Genomic_DNA"/>
</dbReference>
<feature type="compositionally biased region" description="Low complexity" evidence="1">
    <location>
        <begin position="1"/>
        <end position="24"/>
    </location>
</feature>
<comment type="caution">
    <text evidence="2">The sequence shown here is derived from an EMBL/GenBank/DDBJ whole genome shotgun (WGS) entry which is preliminary data.</text>
</comment>
<sequence>SRCSPYSATPNNPSSSSTSRSQPSFAQTQRSRAVVSPIRKILKIPERSTKCLEVLPPTQPHKSLFIFAERTIRIRLRFQQVRVKWHFGFKATFDL</sequence>
<feature type="non-terminal residue" evidence="2">
    <location>
        <position position="1"/>
    </location>
</feature>
<name>A0A9P9YG75_9MUSC</name>
<proteinExistence type="predicted"/>
<feature type="region of interest" description="Disordered" evidence="1">
    <location>
        <begin position="1"/>
        <end position="33"/>
    </location>
</feature>
<dbReference type="AlphaFoldDB" id="A0A9P9YG75"/>
<organism evidence="2 3">
    <name type="scientific">Drosophila gunungcola</name>
    <name type="common">fruit fly</name>
    <dbReference type="NCBI Taxonomy" id="103775"/>
    <lineage>
        <taxon>Eukaryota</taxon>
        <taxon>Metazoa</taxon>
        <taxon>Ecdysozoa</taxon>
        <taxon>Arthropoda</taxon>
        <taxon>Hexapoda</taxon>
        <taxon>Insecta</taxon>
        <taxon>Pterygota</taxon>
        <taxon>Neoptera</taxon>
        <taxon>Endopterygota</taxon>
        <taxon>Diptera</taxon>
        <taxon>Brachycera</taxon>
        <taxon>Muscomorpha</taxon>
        <taxon>Ephydroidea</taxon>
        <taxon>Drosophilidae</taxon>
        <taxon>Drosophila</taxon>
        <taxon>Sophophora</taxon>
    </lineage>
</organism>
<dbReference type="Proteomes" id="UP001059596">
    <property type="component" value="Unassembled WGS sequence"/>
</dbReference>
<reference evidence="2" key="1">
    <citation type="journal article" date="2023" name="Genome Biol. Evol.">
        <title>Long-read-based Genome Assembly of Drosophila gunungcola Reveals Fewer Chemosensory Genes in Flower-breeding Species.</title>
        <authorList>
            <person name="Negi A."/>
            <person name="Liao B.Y."/>
            <person name="Yeh S.D."/>
        </authorList>
    </citation>
    <scope>NUCLEOTIDE SEQUENCE</scope>
    <source>
        <strain evidence="2">Sukarami</strain>
    </source>
</reference>
<accession>A0A9P9YG75</accession>
<protein>
    <submittedName>
        <fullName evidence="2">Uncharacterized protein</fullName>
    </submittedName>
</protein>
<evidence type="ECO:0000313" key="2">
    <source>
        <dbReference type="EMBL" id="KAI8036256.1"/>
    </source>
</evidence>
<gene>
    <name evidence="2" type="ORF">M5D96_010849</name>
</gene>
<keyword evidence="3" id="KW-1185">Reference proteome</keyword>
<evidence type="ECO:0000313" key="3">
    <source>
        <dbReference type="Proteomes" id="UP001059596"/>
    </source>
</evidence>
<evidence type="ECO:0000256" key="1">
    <source>
        <dbReference type="SAM" id="MobiDB-lite"/>
    </source>
</evidence>